<dbReference type="RefSeq" id="WP_011745011.1">
    <property type="nucleotide sequence ID" value="NC_008639.1"/>
</dbReference>
<feature type="domain" description="AbiEi antitoxin C-terminal" evidence="1">
    <location>
        <begin position="67"/>
        <end position="207"/>
    </location>
</feature>
<reference evidence="3 4" key="1">
    <citation type="submission" date="2006-12" db="EMBL/GenBank/DDBJ databases">
        <title>Complete sequence of Chlorobium phaeobacteroides DSM 266.</title>
        <authorList>
            <consortium name="US DOE Joint Genome Institute"/>
            <person name="Copeland A."/>
            <person name="Lucas S."/>
            <person name="Lapidus A."/>
            <person name="Barry K."/>
            <person name="Detter J.C."/>
            <person name="Glavina del Rio T."/>
            <person name="Hammon N."/>
            <person name="Israni S."/>
            <person name="Pitluck S."/>
            <person name="Goltsman E."/>
            <person name="Schmutz J."/>
            <person name="Larimer F."/>
            <person name="Land M."/>
            <person name="Hauser L."/>
            <person name="Mikhailova N."/>
            <person name="Li T."/>
            <person name="Overmann J."/>
            <person name="Bryant D.A."/>
            <person name="Richardson P."/>
        </authorList>
    </citation>
    <scope>NUCLEOTIDE SEQUENCE [LARGE SCALE GENOMIC DNA]</scope>
    <source>
        <strain evidence="3 4">DSM 266</strain>
    </source>
</reference>
<dbReference type="Pfam" id="PF13338">
    <property type="entry name" value="AbiEi_4"/>
    <property type="match status" value="1"/>
</dbReference>
<organism evidence="3 4">
    <name type="scientific">Chlorobium phaeobacteroides (strain DSM 266 / SMG 266 / 2430)</name>
    <dbReference type="NCBI Taxonomy" id="290317"/>
    <lineage>
        <taxon>Bacteria</taxon>
        <taxon>Pseudomonadati</taxon>
        <taxon>Chlorobiota</taxon>
        <taxon>Chlorobiia</taxon>
        <taxon>Chlorobiales</taxon>
        <taxon>Chlorobiaceae</taxon>
        <taxon>Chlorobium/Pelodictyon group</taxon>
        <taxon>Chlorobium</taxon>
    </lineage>
</organism>
<name>A1BFL0_CHLPD</name>
<dbReference type="InterPro" id="IPR018547">
    <property type="entry name" value="AbiEi_C"/>
</dbReference>
<dbReference type="STRING" id="290317.Cpha266_1150"/>
<evidence type="ECO:0000259" key="2">
    <source>
        <dbReference type="Pfam" id="PF13338"/>
    </source>
</evidence>
<proteinExistence type="predicted"/>
<dbReference type="EMBL" id="CP000492">
    <property type="protein sequence ID" value="ABL65187.1"/>
    <property type="molecule type" value="Genomic_DNA"/>
</dbReference>
<evidence type="ECO:0000259" key="1">
    <source>
        <dbReference type="Pfam" id="PF09407"/>
    </source>
</evidence>
<dbReference type="OrthoDB" id="42441at2"/>
<dbReference type="Proteomes" id="UP000008701">
    <property type="component" value="Chromosome"/>
</dbReference>
<gene>
    <name evidence="3" type="ordered locus">Cpha266_1150</name>
</gene>
<evidence type="ECO:0008006" key="5">
    <source>
        <dbReference type="Google" id="ProtNLM"/>
    </source>
</evidence>
<keyword evidence="4" id="KW-1185">Reference proteome</keyword>
<sequence>MLSEKISHFAAEGISSFSFSELEQRISSSPTALKSALRRLMKKGEIAMPYQGFYVIVPPEYRSLGCRPAEQFIPDLMNYLGEYYYVGLLSAAEYHGAAHHRPQVFQVMVAKPRRTIISGKVQVNFIVRGNIEAIPTQPRNTVSGIMKLSTPEATAFDLAGYYRHCGWLDNVATVLSEMVEVIDPEKLVTVAELSPITWVQRLGYLLETVGSEEIWQPLAGYVNAKNPVRSPLLPSATIKGARFNKRWQIYVNTKVESEI</sequence>
<dbReference type="eggNOG" id="COG5340">
    <property type="taxonomic scope" value="Bacteria"/>
</dbReference>
<accession>A1BFL0</accession>
<dbReference type="Pfam" id="PF09407">
    <property type="entry name" value="AbiEi_1"/>
    <property type="match status" value="1"/>
</dbReference>
<dbReference type="InterPro" id="IPR025159">
    <property type="entry name" value="AbiEi_N"/>
</dbReference>
<feature type="domain" description="AbiEi antitoxin N-terminal" evidence="2">
    <location>
        <begin position="5"/>
        <end position="56"/>
    </location>
</feature>
<dbReference type="KEGG" id="cph:Cpha266_1150"/>
<dbReference type="HOGENOM" id="CLU_084420_1_0_10"/>
<protein>
    <recommendedName>
        <fullName evidence="5">AbiEi antitoxin C-terminal domain-containing protein</fullName>
    </recommendedName>
</protein>
<dbReference type="AlphaFoldDB" id="A1BFL0"/>
<evidence type="ECO:0000313" key="4">
    <source>
        <dbReference type="Proteomes" id="UP000008701"/>
    </source>
</evidence>
<evidence type="ECO:0000313" key="3">
    <source>
        <dbReference type="EMBL" id="ABL65187.1"/>
    </source>
</evidence>